<dbReference type="GO" id="GO:0051301">
    <property type="term" value="P:cell division"/>
    <property type="evidence" value="ECO:0007669"/>
    <property type="project" value="UniProtKB-UniRule"/>
</dbReference>
<keyword evidence="4 10" id="KW-0997">Cell inner membrane</keyword>
<keyword evidence="5 10" id="KW-0132">Cell division</keyword>
<dbReference type="AlphaFoldDB" id="A0A2G6PF45"/>
<keyword evidence="6 10" id="KW-0812">Transmembrane</keyword>
<dbReference type="HAMAP" id="MF_02202">
    <property type="entry name" value="TolQ"/>
    <property type="match status" value="1"/>
</dbReference>
<dbReference type="Pfam" id="PF01618">
    <property type="entry name" value="MotA_ExbB"/>
    <property type="match status" value="1"/>
</dbReference>
<dbReference type="InterPro" id="IPR014163">
    <property type="entry name" value="Tol-Pal_TolQ"/>
</dbReference>
<dbReference type="GO" id="GO:0017038">
    <property type="term" value="P:protein import"/>
    <property type="evidence" value="ECO:0007669"/>
    <property type="project" value="TreeGrafter"/>
</dbReference>
<dbReference type="PANTHER" id="PTHR30625:SF3">
    <property type="entry name" value="TOL-PAL SYSTEM PROTEIN TOLQ"/>
    <property type="match status" value="1"/>
</dbReference>
<keyword evidence="9 10" id="KW-0131">Cell cycle</keyword>
<evidence type="ECO:0000256" key="1">
    <source>
        <dbReference type="ARBA" id="ARBA00004651"/>
    </source>
</evidence>
<gene>
    <name evidence="10 12" type="primary">tolQ</name>
    <name evidence="12" type="ORF">CSA09_03390</name>
</gene>
<evidence type="ECO:0000256" key="5">
    <source>
        <dbReference type="ARBA" id="ARBA00022618"/>
    </source>
</evidence>
<keyword evidence="7 10" id="KW-1133">Transmembrane helix</keyword>
<protein>
    <recommendedName>
        <fullName evidence="10">Tol-Pal system protein TolQ</fullName>
    </recommendedName>
</protein>
<evidence type="ECO:0000313" key="13">
    <source>
        <dbReference type="Proteomes" id="UP000229278"/>
    </source>
</evidence>
<comment type="subunit">
    <text evidence="10">The Tol-Pal system is composed of five core proteins: the inner membrane proteins TolA, TolQ and TolR, the periplasmic protein TolB and the outer membrane protein Pal. They form a network linking the inner and outer membranes and the peptidoglycan layer.</text>
</comment>
<sequence>MDTEMSFWSLINNASVAVQLIMLLLALVSLVSWWVIAKKYLALEAARRDADAFEDEFWSGIDLNSFYTRIQGKKEEVIGMEAIFLAGFQEFTRLRAQPVVDTELVISGTQRAMRAAGSREVEELEMYLPMLATTGSTSPYIGLLGTVLGIMNAFRSLGVAHQATLAQVAPGIAEALVATAMGLFAAIPAVITYNRYANNVDSLSNRYGTFIEEFSNILQRQSYNLRKRG</sequence>
<feature type="domain" description="MotA/TolQ/ExbB proton channel" evidence="11">
    <location>
        <begin position="81"/>
        <end position="207"/>
    </location>
</feature>
<dbReference type="InterPro" id="IPR002898">
    <property type="entry name" value="MotA_ExbB_proton_chnl"/>
</dbReference>
<dbReference type="InterPro" id="IPR050790">
    <property type="entry name" value="ExbB/TolQ_transport"/>
</dbReference>
<comment type="caution">
    <text evidence="10">Lacks conserved residue(s) required for the propagation of feature annotation.</text>
</comment>
<evidence type="ECO:0000256" key="10">
    <source>
        <dbReference type="HAMAP-Rule" id="MF_02202"/>
    </source>
</evidence>
<dbReference type="PANTHER" id="PTHR30625">
    <property type="entry name" value="PROTEIN TOLQ"/>
    <property type="match status" value="1"/>
</dbReference>
<keyword evidence="3 10" id="KW-1003">Cell membrane</keyword>
<feature type="transmembrane region" description="Helical" evidence="10">
    <location>
        <begin position="16"/>
        <end position="37"/>
    </location>
</feature>
<evidence type="ECO:0000313" key="12">
    <source>
        <dbReference type="EMBL" id="PIE83122.1"/>
    </source>
</evidence>
<comment type="similarity">
    <text evidence="2 10">Belongs to the ExbB/TolQ family.</text>
</comment>
<proteinExistence type="inferred from homology"/>
<evidence type="ECO:0000256" key="3">
    <source>
        <dbReference type="ARBA" id="ARBA00022475"/>
    </source>
</evidence>
<dbReference type="GO" id="GO:0043213">
    <property type="term" value="P:bacteriocin transport"/>
    <property type="evidence" value="ECO:0007669"/>
    <property type="project" value="InterPro"/>
</dbReference>
<dbReference type="Proteomes" id="UP000229278">
    <property type="component" value="Unassembled WGS sequence"/>
</dbReference>
<organism evidence="12 13">
    <name type="scientific">Candidatus Contendibacter odensensis</name>
    <dbReference type="NCBI Taxonomy" id="1400860"/>
    <lineage>
        <taxon>Bacteria</taxon>
        <taxon>Pseudomonadati</taxon>
        <taxon>Pseudomonadota</taxon>
        <taxon>Gammaproteobacteria</taxon>
        <taxon>Candidatus Competibacteraceae</taxon>
        <taxon>Candidatus Contendibacter</taxon>
    </lineage>
</organism>
<comment type="function">
    <text evidence="10">Part of the Tol-Pal system, which plays a role in outer membrane invagination during cell division and is important for maintaining outer membrane integrity.</text>
</comment>
<reference evidence="12 13" key="1">
    <citation type="submission" date="2017-10" db="EMBL/GenBank/DDBJ databases">
        <title>Novel microbial diversity and functional potential in the marine mammal oral microbiome.</title>
        <authorList>
            <person name="Dudek N.K."/>
            <person name="Sun C.L."/>
            <person name="Burstein D."/>
            <person name="Kantor R.S."/>
            <person name="Aliaga Goltsman D.S."/>
            <person name="Bik E.M."/>
            <person name="Thomas B.C."/>
            <person name="Banfield J.F."/>
            <person name="Relman D.A."/>
        </authorList>
    </citation>
    <scope>NUCLEOTIDE SEQUENCE [LARGE SCALE GENOMIC DNA]</scope>
    <source>
        <strain evidence="12">DOLJORAL78_50_517</strain>
    </source>
</reference>
<evidence type="ECO:0000256" key="8">
    <source>
        <dbReference type="ARBA" id="ARBA00023136"/>
    </source>
</evidence>
<comment type="subcellular location">
    <subcellularLocation>
        <location evidence="10">Cell inner membrane</location>
        <topology evidence="10">Multi-pass membrane protein</topology>
    </subcellularLocation>
    <subcellularLocation>
        <location evidence="1">Cell membrane</location>
        <topology evidence="1">Multi-pass membrane protein</topology>
    </subcellularLocation>
</comment>
<name>A0A2G6PF45_9GAMM</name>
<evidence type="ECO:0000256" key="6">
    <source>
        <dbReference type="ARBA" id="ARBA00022692"/>
    </source>
</evidence>
<evidence type="ECO:0000256" key="9">
    <source>
        <dbReference type="ARBA" id="ARBA00023306"/>
    </source>
</evidence>
<keyword evidence="8 10" id="KW-0472">Membrane</keyword>
<accession>A0A2G6PF45</accession>
<dbReference type="NCBIfam" id="TIGR02796">
    <property type="entry name" value="tolQ"/>
    <property type="match status" value="1"/>
</dbReference>
<dbReference type="EMBL" id="PDTV01000007">
    <property type="protein sequence ID" value="PIE83122.1"/>
    <property type="molecule type" value="Genomic_DNA"/>
</dbReference>
<comment type="caution">
    <text evidence="12">The sequence shown here is derived from an EMBL/GenBank/DDBJ whole genome shotgun (WGS) entry which is preliminary data.</text>
</comment>
<dbReference type="GO" id="GO:0005886">
    <property type="term" value="C:plasma membrane"/>
    <property type="evidence" value="ECO:0007669"/>
    <property type="project" value="UniProtKB-SubCell"/>
</dbReference>
<evidence type="ECO:0000256" key="4">
    <source>
        <dbReference type="ARBA" id="ARBA00022519"/>
    </source>
</evidence>
<evidence type="ECO:0000256" key="2">
    <source>
        <dbReference type="ARBA" id="ARBA00010442"/>
    </source>
</evidence>
<evidence type="ECO:0000256" key="7">
    <source>
        <dbReference type="ARBA" id="ARBA00022989"/>
    </source>
</evidence>
<evidence type="ECO:0000259" key="11">
    <source>
        <dbReference type="Pfam" id="PF01618"/>
    </source>
</evidence>